<dbReference type="Gene3D" id="3.40.630.30">
    <property type="match status" value="1"/>
</dbReference>
<keyword evidence="2" id="KW-0808">Transferase</keyword>
<gene>
    <name evidence="2" type="ORF">AFK24_06070</name>
</gene>
<evidence type="ECO:0000313" key="2">
    <source>
        <dbReference type="EMBL" id="OCR26213.1"/>
    </source>
</evidence>
<dbReference type="CDD" id="cd04301">
    <property type="entry name" value="NAT_SF"/>
    <property type="match status" value="1"/>
</dbReference>
<dbReference type="InterPro" id="IPR000182">
    <property type="entry name" value="GNAT_dom"/>
</dbReference>
<dbReference type="Pfam" id="PF00583">
    <property type="entry name" value="Acetyltransf_1"/>
    <property type="match status" value="1"/>
</dbReference>
<comment type="caution">
    <text evidence="2">The sequence shown here is derived from an EMBL/GenBank/DDBJ whole genome shotgun (WGS) entry which is preliminary data.</text>
</comment>
<dbReference type="InterPro" id="IPR016181">
    <property type="entry name" value="Acyl_CoA_acyltransferase"/>
</dbReference>
<organism evidence="2 3">
    <name type="scientific">Pseudomonas syringae</name>
    <dbReference type="NCBI Taxonomy" id="317"/>
    <lineage>
        <taxon>Bacteria</taxon>
        <taxon>Pseudomonadati</taxon>
        <taxon>Pseudomonadota</taxon>
        <taxon>Gammaproteobacteria</taxon>
        <taxon>Pseudomonadales</taxon>
        <taxon>Pseudomonadaceae</taxon>
        <taxon>Pseudomonas</taxon>
    </lineage>
</organism>
<proteinExistence type="predicted"/>
<dbReference type="PROSITE" id="PS51186">
    <property type="entry name" value="GNAT"/>
    <property type="match status" value="1"/>
</dbReference>
<dbReference type="AlphaFoldDB" id="A0A1C7Z8Q5"/>
<protein>
    <submittedName>
        <fullName evidence="2">GNAT family acetyltransferase</fullName>
    </submittedName>
</protein>
<accession>A0A1C7Z8Q5</accession>
<dbReference type="SUPFAM" id="SSF55729">
    <property type="entry name" value="Acyl-CoA N-acyltransferases (Nat)"/>
    <property type="match status" value="1"/>
</dbReference>
<name>A0A1C7Z8Q5_PSESX</name>
<dbReference type="EMBL" id="LGSI01000020">
    <property type="protein sequence ID" value="OCR26213.1"/>
    <property type="molecule type" value="Genomic_DNA"/>
</dbReference>
<reference evidence="2 3" key="1">
    <citation type="submission" date="2015-07" db="EMBL/GenBank/DDBJ databases">
        <title>Draft genome sequence of a diazotrophic, plant growth-promoting rhizobacterium of the Pseudomonas syringae complex.</title>
        <authorList>
            <person name="Patten C.L."/>
            <person name="Jeong H."/>
        </authorList>
    </citation>
    <scope>NUCLEOTIDE SEQUENCE [LARGE SCALE GENOMIC DNA]</scope>
    <source>
        <strain evidence="2 3">GR12-2</strain>
    </source>
</reference>
<sequence length="172" mass="19583">MGEHHWIEPLNDGTHILIRPLEAKDREREFAFIKSLSPQARHFRFLATINEPGEPMLDQLMDLDYRKRMAYVALIMDQGQLLEIGVARYAALAESLQCESAVVVADAWQHKGLATLLMKHLINKARLNGFTEMMSVDSAGNSAMHRLANKLGFVCRQDPLDASQVIYRMNLY</sequence>
<evidence type="ECO:0000259" key="1">
    <source>
        <dbReference type="PROSITE" id="PS51186"/>
    </source>
</evidence>
<evidence type="ECO:0000313" key="3">
    <source>
        <dbReference type="Proteomes" id="UP000093104"/>
    </source>
</evidence>
<dbReference type="Proteomes" id="UP000093104">
    <property type="component" value="Unassembled WGS sequence"/>
</dbReference>
<dbReference type="GO" id="GO:0016747">
    <property type="term" value="F:acyltransferase activity, transferring groups other than amino-acyl groups"/>
    <property type="evidence" value="ECO:0007669"/>
    <property type="project" value="InterPro"/>
</dbReference>
<feature type="domain" description="N-acetyltransferase" evidence="1">
    <location>
        <begin position="16"/>
        <end position="172"/>
    </location>
</feature>